<name>A0ABU8YMY8_9CYAN</name>
<evidence type="ECO:0000313" key="2">
    <source>
        <dbReference type="Proteomes" id="UP001384579"/>
    </source>
</evidence>
<accession>A0ABU8YMY8</accession>
<sequence length="239" mass="27884">MINDSSLCQLIKQALQDSEKDRDIHNAAEVLALAIDQLPEVKRYCASWLPYYDEALPITMRDVKRNINKFPQMYRLNMASVNCENPSDAGKVRKMFIHWVIMILRRDCYDVKRQRDKQPQIFSTSDIVKGEVFSLDNCVALDQDITTMDRLIQQEQRSLAVKLKRYIEQDPEEKLQNSHPRGRADCNCQVLSQKILLDNFPSEIKSIARELNIPYQTLLTHWNRKCLPILVELAENLGY</sequence>
<protein>
    <recommendedName>
        <fullName evidence="3">Sigma-70 family RNA polymerase sigma factor</fullName>
    </recommendedName>
</protein>
<dbReference type="RefSeq" id="WP_340518553.1">
    <property type="nucleotide sequence ID" value="NZ_JBBLXS010000125.1"/>
</dbReference>
<keyword evidence="2" id="KW-1185">Reference proteome</keyword>
<evidence type="ECO:0008006" key="3">
    <source>
        <dbReference type="Google" id="ProtNLM"/>
    </source>
</evidence>
<evidence type="ECO:0000313" key="1">
    <source>
        <dbReference type="EMBL" id="MEK0185513.1"/>
    </source>
</evidence>
<dbReference type="Proteomes" id="UP001384579">
    <property type="component" value="Unassembled WGS sequence"/>
</dbReference>
<gene>
    <name evidence="1" type="ORF">WMG39_11745</name>
</gene>
<comment type="caution">
    <text evidence="1">The sequence shown here is derived from an EMBL/GenBank/DDBJ whole genome shotgun (WGS) entry which is preliminary data.</text>
</comment>
<proteinExistence type="predicted"/>
<reference evidence="1 2" key="1">
    <citation type="journal article" date="2020" name="Harmful Algae">
        <title>Molecular and morphological characterization of a novel dihydroanatoxin-a producing Microcoleus species (cyanobacteria) from the Russian River, California, USA.</title>
        <authorList>
            <person name="Conklin K.Y."/>
            <person name="Stancheva R."/>
            <person name="Otten T.G."/>
            <person name="Fadness R."/>
            <person name="Boyer G.L."/>
            <person name="Read B."/>
            <person name="Zhang X."/>
            <person name="Sheath R.G."/>
        </authorList>
    </citation>
    <scope>NUCLEOTIDE SEQUENCE [LARGE SCALE GENOMIC DNA]</scope>
    <source>
        <strain evidence="1 2">PTRS2</strain>
    </source>
</reference>
<organism evidence="1 2">
    <name type="scientific">Microcoleus anatoxicus PTRS2</name>
    <dbReference type="NCBI Taxonomy" id="2705321"/>
    <lineage>
        <taxon>Bacteria</taxon>
        <taxon>Bacillati</taxon>
        <taxon>Cyanobacteriota</taxon>
        <taxon>Cyanophyceae</taxon>
        <taxon>Oscillatoriophycideae</taxon>
        <taxon>Oscillatoriales</taxon>
        <taxon>Microcoleaceae</taxon>
        <taxon>Microcoleus</taxon>
        <taxon>Microcoleus anatoxicus</taxon>
    </lineage>
</organism>
<dbReference type="EMBL" id="JBBLXS010000125">
    <property type="protein sequence ID" value="MEK0185513.1"/>
    <property type="molecule type" value="Genomic_DNA"/>
</dbReference>